<evidence type="ECO:0000256" key="1">
    <source>
        <dbReference type="SAM" id="MobiDB-lite"/>
    </source>
</evidence>
<comment type="caution">
    <text evidence="2">The sequence shown here is derived from an EMBL/GenBank/DDBJ whole genome shotgun (WGS) entry which is preliminary data.</text>
</comment>
<proteinExistence type="predicted"/>
<keyword evidence="3" id="KW-1185">Reference proteome</keyword>
<evidence type="ECO:0000313" key="3">
    <source>
        <dbReference type="Proteomes" id="UP000298030"/>
    </source>
</evidence>
<dbReference type="AlphaFoldDB" id="A0A4Y7TW40"/>
<feature type="region of interest" description="Disordered" evidence="1">
    <location>
        <begin position="66"/>
        <end position="87"/>
    </location>
</feature>
<dbReference type="EMBL" id="QPFP01000003">
    <property type="protein sequence ID" value="TEB38367.1"/>
    <property type="molecule type" value="Genomic_DNA"/>
</dbReference>
<feature type="compositionally biased region" description="Polar residues" evidence="1">
    <location>
        <begin position="66"/>
        <end position="78"/>
    </location>
</feature>
<organism evidence="2 3">
    <name type="scientific">Coprinellus micaceus</name>
    <name type="common">Glistening ink-cap mushroom</name>
    <name type="synonym">Coprinus micaceus</name>
    <dbReference type="NCBI Taxonomy" id="71717"/>
    <lineage>
        <taxon>Eukaryota</taxon>
        <taxon>Fungi</taxon>
        <taxon>Dikarya</taxon>
        <taxon>Basidiomycota</taxon>
        <taxon>Agaricomycotina</taxon>
        <taxon>Agaricomycetes</taxon>
        <taxon>Agaricomycetidae</taxon>
        <taxon>Agaricales</taxon>
        <taxon>Agaricineae</taxon>
        <taxon>Psathyrellaceae</taxon>
        <taxon>Coprinellus</taxon>
    </lineage>
</organism>
<dbReference type="Proteomes" id="UP000298030">
    <property type="component" value="Unassembled WGS sequence"/>
</dbReference>
<gene>
    <name evidence="2" type="ORF">FA13DRAFT_743768</name>
</gene>
<name>A0A4Y7TW40_COPMI</name>
<reference evidence="2 3" key="1">
    <citation type="journal article" date="2019" name="Nat. Ecol. Evol.">
        <title>Megaphylogeny resolves global patterns of mushroom evolution.</title>
        <authorList>
            <person name="Varga T."/>
            <person name="Krizsan K."/>
            <person name="Foldi C."/>
            <person name="Dima B."/>
            <person name="Sanchez-Garcia M."/>
            <person name="Sanchez-Ramirez S."/>
            <person name="Szollosi G.J."/>
            <person name="Szarkandi J.G."/>
            <person name="Papp V."/>
            <person name="Albert L."/>
            <person name="Andreopoulos W."/>
            <person name="Angelini C."/>
            <person name="Antonin V."/>
            <person name="Barry K.W."/>
            <person name="Bougher N.L."/>
            <person name="Buchanan P."/>
            <person name="Buyck B."/>
            <person name="Bense V."/>
            <person name="Catcheside P."/>
            <person name="Chovatia M."/>
            <person name="Cooper J."/>
            <person name="Damon W."/>
            <person name="Desjardin D."/>
            <person name="Finy P."/>
            <person name="Geml J."/>
            <person name="Haridas S."/>
            <person name="Hughes K."/>
            <person name="Justo A."/>
            <person name="Karasinski D."/>
            <person name="Kautmanova I."/>
            <person name="Kiss B."/>
            <person name="Kocsube S."/>
            <person name="Kotiranta H."/>
            <person name="LaButti K.M."/>
            <person name="Lechner B.E."/>
            <person name="Liimatainen K."/>
            <person name="Lipzen A."/>
            <person name="Lukacs Z."/>
            <person name="Mihaltcheva S."/>
            <person name="Morgado L.N."/>
            <person name="Niskanen T."/>
            <person name="Noordeloos M.E."/>
            <person name="Ohm R.A."/>
            <person name="Ortiz-Santana B."/>
            <person name="Ovrebo C."/>
            <person name="Racz N."/>
            <person name="Riley R."/>
            <person name="Savchenko A."/>
            <person name="Shiryaev A."/>
            <person name="Soop K."/>
            <person name="Spirin V."/>
            <person name="Szebenyi C."/>
            <person name="Tomsovsky M."/>
            <person name="Tulloss R.E."/>
            <person name="Uehling J."/>
            <person name="Grigoriev I.V."/>
            <person name="Vagvolgyi C."/>
            <person name="Papp T."/>
            <person name="Martin F.M."/>
            <person name="Miettinen O."/>
            <person name="Hibbett D.S."/>
            <person name="Nagy L.G."/>
        </authorList>
    </citation>
    <scope>NUCLEOTIDE SEQUENCE [LARGE SCALE GENOMIC DNA]</scope>
    <source>
        <strain evidence="2 3">FP101781</strain>
    </source>
</reference>
<accession>A0A4Y7TW40</accession>
<sequence>MYRALCVASSESKRGLYLFFSRTMSQARAKVISSLEPTDRLNFLAHFLQNPANAGRTMHQDSMQNALTAPPADSSNPHPSARPSKKPRRLCPIRKLCARCSSLHHICLSRLPSMCLTVNEGREMMLAKHEWRAELGRVVDKPERESVERRRMQKEAGGDRSCWAFRERTLHFAEGAGGIVWWLSGSGRNTDT</sequence>
<protein>
    <submittedName>
        <fullName evidence="2">Uncharacterized protein</fullName>
    </submittedName>
</protein>
<evidence type="ECO:0000313" key="2">
    <source>
        <dbReference type="EMBL" id="TEB38367.1"/>
    </source>
</evidence>